<proteinExistence type="inferred from homology"/>
<dbReference type="PIRSF" id="PIRSF010044">
    <property type="entry name" value="UCP010044"/>
    <property type="match status" value="1"/>
</dbReference>
<comment type="caution">
    <text evidence="2">The sequence shown here is derived from an EMBL/GenBank/DDBJ whole genome shotgun (WGS) entry which is preliminary data.</text>
</comment>
<dbReference type="EMBL" id="JABFTP020000165">
    <property type="protein sequence ID" value="KAL3284395.1"/>
    <property type="molecule type" value="Genomic_DNA"/>
</dbReference>
<dbReference type="Proteomes" id="UP001516400">
    <property type="component" value="Unassembled WGS sequence"/>
</dbReference>
<dbReference type="AlphaFoldDB" id="A0ABD2P0C2"/>
<comment type="function">
    <text evidence="1">Chaperone protein which promotes assembly of the 20S proteasome as part of a heterodimer with PSMG1.</text>
</comment>
<dbReference type="InterPro" id="IPR016562">
    <property type="entry name" value="Proteasome_assmbl_chp_2_euk"/>
</dbReference>
<keyword evidence="3" id="KW-1185">Reference proteome</keyword>
<dbReference type="PANTHER" id="PTHR12970">
    <property type="entry name" value="PROTEASOME ASSEMBLY CHAPERONE 2"/>
    <property type="match status" value="1"/>
</dbReference>
<reference evidence="2 3" key="1">
    <citation type="journal article" date="2021" name="BMC Biol.">
        <title>Horizontally acquired antibacterial genes associated with adaptive radiation of ladybird beetles.</title>
        <authorList>
            <person name="Li H.S."/>
            <person name="Tang X.F."/>
            <person name="Huang Y.H."/>
            <person name="Xu Z.Y."/>
            <person name="Chen M.L."/>
            <person name="Du X.Y."/>
            <person name="Qiu B.Y."/>
            <person name="Chen P.T."/>
            <person name="Zhang W."/>
            <person name="Slipinski A."/>
            <person name="Escalona H.E."/>
            <person name="Waterhouse R.M."/>
            <person name="Zwick A."/>
            <person name="Pang H."/>
        </authorList>
    </citation>
    <scope>NUCLEOTIDE SEQUENCE [LARGE SCALE GENOMIC DNA]</scope>
    <source>
        <strain evidence="2">SYSU2018</strain>
    </source>
</reference>
<sequence length="239" mass="26965">MTMFKWIKHVNLNGFTLIIPSISVGNVPQLTVDLLISNFNFQKTGIIWHPAIVCSVGADPFNETSEDICTACELYTNESLQLAVIQLRTTLEFRLVTKFFDDLKTEILEHKIANIIILSSGYDYELHLIDRGKYFYIDSQGTKKELEQNGVIPIEPDNGKYTVHGGGYSVTLFEFLKGVCHCTLLVKYVSEGDNRPDAISVMQVLYKFIEGLKNASIDNVIYPYSWAYVFGGPPPIGMY</sequence>
<dbReference type="InterPro" id="IPR038389">
    <property type="entry name" value="PSMG2_sf"/>
</dbReference>
<evidence type="ECO:0000313" key="2">
    <source>
        <dbReference type="EMBL" id="KAL3284395.1"/>
    </source>
</evidence>
<gene>
    <name evidence="2" type="ORF">HHI36_018557</name>
</gene>
<organism evidence="2 3">
    <name type="scientific">Cryptolaemus montrouzieri</name>
    <dbReference type="NCBI Taxonomy" id="559131"/>
    <lineage>
        <taxon>Eukaryota</taxon>
        <taxon>Metazoa</taxon>
        <taxon>Ecdysozoa</taxon>
        <taxon>Arthropoda</taxon>
        <taxon>Hexapoda</taxon>
        <taxon>Insecta</taxon>
        <taxon>Pterygota</taxon>
        <taxon>Neoptera</taxon>
        <taxon>Endopterygota</taxon>
        <taxon>Coleoptera</taxon>
        <taxon>Polyphaga</taxon>
        <taxon>Cucujiformia</taxon>
        <taxon>Coccinelloidea</taxon>
        <taxon>Coccinellidae</taxon>
        <taxon>Scymninae</taxon>
        <taxon>Scymnini</taxon>
        <taxon>Cryptolaemus</taxon>
    </lineage>
</organism>
<comment type="subunit">
    <text evidence="1">Forms a heterodimer with PSMG1.</text>
</comment>
<keyword evidence="1" id="KW-0143">Chaperone</keyword>
<comment type="similarity">
    <text evidence="1">Belongs to the PSMG2 family.</text>
</comment>
<accession>A0ABD2P0C2</accession>
<name>A0ABD2P0C2_9CUCU</name>
<evidence type="ECO:0000313" key="3">
    <source>
        <dbReference type="Proteomes" id="UP001516400"/>
    </source>
</evidence>
<evidence type="ECO:0000256" key="1">
    <source>
        <dbReference type="PIRNR" id="PIRNR010044"/>
    </source>
</evidence>
<dbReference type="Gene3D" id="3.40.50.10900">
    <property type="entry name" value="PAC-like subunit"/>
    <property type="match status" value="1"/>
</dbReference>
<protein>
    <recommendedName>
        <fullName evidence="1">Proteasome assembly chaperone 2</fullName>
    </recommendedName>
</protein>
<dbReference type="PANTHER" id="PTHR12970:SF1">
    <property type="entry name" value="PROTEASOME ASSEMBLY CHAPERONE 2"/>
    <property type="match status" value="1"/>
</dbReference>